<sequence length="103" mass="11915">MSEHNHDCGCGHDHDHDHDHDHELIITMVDEDGNEIDMTMVETFNVDEQLYALLLQRNDPEADGIIVRLEEQGEEMAMLPIEDDAEWERVQQAYNELVAEQGE</sequence>
<dbReference type="Proteomes" id="UP001527090">
    <property type="component" value="Unassembled WGS sequence"/>
</dbReference>
<dbReference type="RefSeq" id="WP_021256711.1">
    <property type="nucleotide sequence ID" value="NZ_JAMDLY010000014.1"/>
</dbReference>
<organism evidence="3 4">
    <name type="scientific">Paenibacillus alvei</name>
    <name type="common">Bacillus alvei</name>
    <dbReference type="NCBI Taxonomy" id="44250"/>
    <lineage>
        <taxon>Bacteria</taxon>
        <taxon>Bacillati</taxon>
        <taxon>Bacillota</taxon>
        <taxon>Bacilli</taxon>
        <taxon>Bacillales</taxon>
        <taxon>Paenibacillaceae</taxon>
        <taxon>Paenibacillus</taxon>
    </lineage>
</organism>
<keyword evidence="5" id="KW-1185">Reference proteome</keyword>
<accession>A0A383R8F7</accession>
<dbReference type="EMBL" id="JAMDLY010000014">
    <property type="protein sequence ID" value="MCY9531024.1"/>
    <property type="molecule type" value="Genomic_DNA"/>
</dbReference>
<evidence type="ECO:0000313" key="2">
    <source>
        <dbReference type="EMBL" id="MCY9531024.1"/>
    </source>
</evidence>
<reference evidence="4" key="1">
    <citation type="submission" date="2018-08" db="EMBL/GenBank/DDBJ databases">
        <authorList>
            <person name="Chevrot R."/>
        </authorList>
    </citation>
    <scope>NUCLEOTIDE SEQUENCE [LARGE SCALE GENOMIC DNA]</scope>
</reference>
<dbReference type="Proteomes" id="UP000304148">
    <property type="component" value="Chromosome"/>
</dbReference>
<dbReference type="AlphaFoldDB" id="A0A383R8F7"/>
<evidence type="ECO:0000256" key="1">
    <source>
        <dbReference type="HAMAP-Rule" id="MF_01448"/>
    </source>
</evidence>
<protein>
    <recommendedName>
        <fullName evidence="1">UPF0473 protein M5X04_17095</fullName>
    </recommendedName>
</protein>
<dbReference type="Pfam" id="PF06949">
    <property type="entry name" value="DUF1292"/>
    <property type="match status" value="1"/>
</dbReference>
<evidence type="ECO:0000313" key="3">
    <source>
        <dbReference type="EMBL" id="SYX82629.1"/>
    </source>
</evidence>
<gene>
    <name evidence="2" type="ORF">M5X04_17095</name>
    <name evidence="3" type="ORF">PBLR_11051</name>
</gene>
<dbReference type="InterPro" id="IPR009711">
    <property type="entry name" value="UPF0473"/>
</dbReference>
<reference evidence="3" key="2">
    <citation type="submission" date="2018-08" db="EMBL/GenBank/DDBJ databases">
        <authorList>
            <person name="Ferrada E.E."/>
            <person name="Latorre B.A."/>
        </authorList>
    </citation>
    <scope>NUCLEOTIDE SEQUENCE</scope>
    <source>
        <strain evidence="3">Paenibacillus B-LR1</strain>
    </source>
</reference>
<proteinExistence type="inferred from homology"/>
<name>A0A383R8F7_PAEAL</name>
<reference evidence="2 5" key="3">
    <citation type="submission" date="2022-05" db="EMBL/GenBank/DDBJ databases">
        <title>Genome Sequencing of Bee-Associated Microbes.</title>
        <authorList>
            <person name="Dunlap C."/>
        </authorList>
    </citation>
    <scope>NUCLEOTIDE SEQUENCE [LARGE SCALE GENOMIC DNA]</scope>
    <source>
        <strain evidence="2 5">NRRL NRS-750</strain>
    </source>
</reference>
<evidence type="ECO:0000313" key="4">
    <source>
        <dbReference type="Proteomes" id="UP000304148"/>
    </source>
</evidence>
<comment type="similarity">
    <text evidence="1">Belongs to the UPF0473 family.</text>
</comment>
<dbReference type="HAMAP" id="MF_01448">
    <property type="entry name" value="UPF0473"/>
    <property type="match status" value="1"/>
</dbReference>
<evidence type="ECO:0000313" key="5">
    <source>
        <dbReference type="Proteomes" id="UP001527090"/>
    </source>
</evidence>
<dbReference type="EMBL" id="LS992241">
    <property type="protein sequence ID" value="SYX82629.1"/>
    <property type="molecule type" value="Genomic_DNA"/>
</dbReference>